<protein>
    <submittedName>
        <fullName evidence="1">Uncharacterized protein</fullName>
    </submittedName>
</protein>
<organism evidence="1 2">
    <name type="scientific">Strigamia maritima</name>
    <name type="common">European centipede</name>
    <name type="synonym">Geophilus maritimus</name>
    <dbReference type="NCBI Taxonomy" id="126957"/>
    <lineage>
        <taxon>Eukaryota</taxon>
        <taxon>Metazoa</taxon>
        <taxon>Ecdysozoa</taxon>
        <taxon>Arthropoda</taxon>
        <taxon>Myriapoda</taxon>
        <taxon>Chilopoda</taxon>
        <taxon>Pleurostigmophora</taxon>
        <taxon>Geophilomorpha</taxon>
        <taxon>Linotaeniidae</taxon>
        <taxon>Strigamia</taxon>
    </lineage>
</organism>
<keyword evidence="2" id="KW-1185">Reference proteome</keyword>
<evidence type="ECO:0000313" key="1">
    <source>
        <dbReference type="EnsemblMetazoa" id="SMAR008810-PA"/>
    </source>
</evidence>
<dbReference type="Proteomes" id="UP000014500">
    <property type="component" value="Unassembled WGS sequence"/>
</dbReference>
<dbReference type="AlphaFoldDB" id="T1J5B2"/>
<accession>T1J5B2</accession>
<dbReference type="EMBL" id="JH431856">
    <property type="status" value="NOT_ANNOTATED_CDS"/>
    <property type="molecule type" value="Genomic_DNA"/>
</dbReference>
<reference evidence="1" key="2">
    <citation type="submission" date="2015-02" db="UniProtKB">
        <authorList>
            <consortium name="EnsemblMetazoa"/>
        </authorList>
    </citation>
    <scope>IDENTIFICATION</scope>
</reference>
<evidence type="ECO:0000313" key="2">
    <source>
        <dbReference type="Proteomes" id="UP000014500"/>
    </source>
</evidence>
<name>T1J5B2_STRMM</name>
<reference evidence="2" key="1">
    <citation type="submission" date="2011-05" db="EMBL/GenBank/DDBJ databases">
        <authorList>
            <person name="Richards S.R."/>
            <person name="Qu J."/>
            <person name="Jiang H."/>
            <person name="Jhangiani S.N."/>
            <person name="Agravi P."/>
            <person name="Goodspeed R."/>
            <person name="Gross S."/>
            <person name="Mandapat C."/>
            <person name="Jackson L."/>
            <person name="Mathew T."/>
            <person name="Pu L."/>
            <person name="Thornton R."/>
            <person name="Saada N."/>
            <person name="Wilczek-Boney K.B."/>
            <person name="Lee S."/>
            <person name="Kovar C."/>
            <person name="Wu Y."/>
            <person name="Scherer S.E."/>
            <person name="Worley K.C."/>
            <person name="Muzny D.M."/>
            <person name="Gibbs R."/>
        </authorList>
    </citation>
    <scope>NUCLEOTIDE SEQUENCE</scope>
    <source>
        <strain evidence="2">Brora</strain>
    </source>
</reference>
<proteinExistence type="predicted"/>
<sequence length="348" mass="40394">MAAVHVYSLRCFFSQKYYKKDRKKTRSVTKRNLFILFEGIIDRITTFKDLSTHVRLNQLGSIDYFDPHQQKQLRHRPIKWTHCLCPTQNDNCFSMRCLDVKTDKSASNELLKERSFSSIVASDFNQGTSTAEENLREQLQHNMLTMATIGCLSDNVQQAVKSFSIRPDKQYITFAFPFMEDITRRFGEILHVPEMGCSSERPHCITPALLFDQCLEVVHGFQTYVTFAPCMNRNSLPIVLLTLYQQDTTEGLKRHFESLVRILLKKTTLLSIWKLPLLVTNLDNKLLDVITDACTYTVMDIQIENLHNTFPGKSSQELFTLVKKFHSPTVQLVAIKILFVKYEEFKKK</sequence>
<dbReference type="HOGENOM" id="CLU_797699_0_0_1"/>
<dbReference type="EnsemblMetazoa" id="SMAR008810-RA">
    <property type="protein sequence ID" value="SMAR008810-PA"/>
    <property type="gene ID" value="SMAR008810"/>
</dbReference>